<dbReference type="EMBL" id="GL883077">
    <property type="protein sequence ID" value="EGF92933.1"/>
    <property type="molecule type" value="Genomic_DNA"/>
</dbReference>
<evidence type="ECO:0000256" key="3">
    <source>
        <dbReference type="ARBA" id="ARBA00022452"/>
    </source>
</evidence>
<evidence type="ECO:0000256" key="8">
    <source>
        <dbReference type="SAM" id="SignalP"/>
    </source>
</evidence>
<keyword evidence="11" id="KW-1185">Reference proteome</keyword>
<dbReference type="InterPro" id="IPR037066">
    <property type="entry name" value="Plug_dom_sf"/>
</dbReference>
<dbReference type="Proteomes" id="UP000006512">
    <property type="component" value="Unassembled WGS sequence"/>
</dbReference>
<dbReference type="GO" id="GO:0009279">
    <property type="term" value="C:cell outer membrane"/>
    <property type="evidence" value="ECO:0007669"/>
    <property type="project" value="UniProtKB-SubCell"/>
</dbReference>
<organism evidence="10 11">
    <name type="scientific">Asticcacaulis biprosthecium C19</name>
    <dbReference type="NCBI Taxonomy" id="715226"/>
    <lineage>
        <taxon>Bacteria</taxon>
        <taxon>Pseudomonadati</taxon>
        <taxon>Pseudomonadota</taxon>
        <taxon>Alphaproteobacteria</taxon>
        <taxon>Caulobacterales</taxon>
        <taxon>Caulobacteraceae</taxon>
        <taxon>Asticcacaulis</taxon>
    </lineage>
</organism>
<comment type="subcellular location">
    <subcellularLocation>
        <location evidence="1 7">Cell outer membrane</location>
        <topology evidence="1 7">Multi-pass membrane protein</topology>
    </subcellularLocation>
</comment>
<dbReference type="PANTHER" id="PTHR47234">
    <property type="match status" value="1"/>
</dbReference>
<dbReference type="Gene3D" id="2.170.130.10">
    <property type="entry name" value="TonB-dependent receptor, plug domain"/>
    <property type="match status" value="1"/>
</dbReference>
<feature type="signal peptide" evidence="8">
    <location>
        <begin position="1"/>
        <end position="32"/>
    </location>
</feature>
<comment type="similarity">
    <text evidence="7">Belongs to the TonB-dependent receptor family.</text>
</comment>
<sequence length="985" mass="104807">MKGKTRMLKFKRHIICSVSALVLGCLATGASAQDTAPTTEAQTTEDGAIIVTASRITTRGFKAPTPTSSIGALEIANNAQPNIFTTVAQLPSLQGSSGATTNTFSTSSGQQGLSSFALRGLGVSRTLTLLDGQRVVPANIGTGAADISLFPQLLIKRVDVVNGGASASWGSDAVGGVINFVTDTRFKGFKANISLGETTYGDDKTGVVQMAYGTSFLDDRLHTAVALEYHREEGVGPGDFGEKAANGRDWYRSSTLVNTGQTNNGSPQFQYKDHAQSYTYSKYGLITAGPLQGTAFDANGNPYQFGYGNNGAGGAAGVPLKDAAGTVSGCFTGFCIGGDTSANVGVGATLQSGIIRTNFYNRTSFDLNDDSEIYFTINLAKVDTHNQPNPGTTQAGLTVQCANPYVPNSIKQACTDNNITSFRFGTVTPWLPNIRVNTERKQERFVVGSNGKFGLFGTDWNYDAYYQHGKETSDIKVHNLLLKARFTAAINATTIGGVIVCADPVARANGCVPVNVIGNQTPSASALAYLQPAVGAYQHTIQTQDVASLSFSGEPFSLWAGPVSMAFGAEYRREAYRAVADPYGNGTSTPYSPDYPADPLLSTGGGNFYAGNYRNGRGSYTVAEAFLEFNVPLLNSEQLGAVNLNTAGRATNYSTSGAVEAWKVGLTWDTPLDGIRVRTVRSQDVRAPNLNDLFGPIVSTNLPNFTNPFTNSTLTVSQNQGSNPGLVPEIAQNFSFGLVLNNPMWFPGFSASVDYYSIEMKDAIAGGPNATQLVQYCFDGSVPSACNAFNLSGANPYVNVGNINAASIETSGVDYEFSYQRSKPFGLPGNLVLRGLATNVRDFTTIPGLPGTVASQTAGQNSGATPDWKVLFVQTWSTEKFSLLIQERWFSDGVIGNQYVVCTSACPASTGNRPTLDNNTMKGMTYIDIGGTYNVRPGVQAYFKIDNLLNADPEPSPQTNTGLDVNPALYDTLGRFYRVGVRFNY</sequence>
<keyword evidence="3 7" id="KW-1134">Transmembrane beta strand</keyword>
<evidence type="ECO:0000313" key="11">
    <source>
        <dbReference type="Proteomes" id="UP000006512"/>
    </source>
</evidence>
<dbReference type="PANTHER" id="PTHR47234:SF3">
    <property type="entry name" value="SECRETIN_TONB SHORT N-TERMINAL DOMAIN-CONTAINING PROTEIN"/>
    <property type="match status" value="1"/>
</dbReference>
<dbReference type="Gene3D" id="2.40.170.20">
    <property type="entry name" value="TonB-dependent receptor, beta-barrel domain"/>
    <property type="match status" value="1"/>
</dbReference>
<keyword evidence="2 7" id="KW-0813">Transport</keyword>
<keyword evidence="5 7" id="KW-0472">Membrane</keyword>
<dbReference type="InterPro" id="IPR012910">
    <property type="entry name" value="Plug_dom"/>
</dbReference>
<reference evidence="11" key="1">
    <citation type="submission" date="2011-03" db="EMBL/GenBank/DDBJ databases">
        <title>Draft genome sequence of Brevundimonas diminuta.</title>
        <authorList>
            <person name="Brown P.J.B."/>
            <person name="Buechlein A."/>
            <person name="Hemmerich C."/>
            <person name="Brun Y.V."/>
        </authorList>
    </citation>
    <scope>NUCLEOTIDE SEQUENCE [LARGE SCALE GENOMIC DNA]</scope>
    <source>
        <strain evidence="11">C19</strain>
    </source>
</reference>
<evidence type="ECO:0000256" key="4">
    <source>
        <dbReference type="ARBA" id="ARBA00022692"/>
    </source>
</evidence>
<dbReference type="InterPro" id="IPR036942">
    <property type="entry name" value="Beta-barrel_TonB_sf"/>
</dbReference>
<accession>F4QIE4</accession>
<evidence type="ECO:0000259" key="9">
    <source>
        <dbReference type="Pfam" id="PF07715"/>
    </source>
</evidence>
<feature type="domain" description="TonB-dependent receptor plug" evidence="9">
    <location>
        <begin position="62"/>
        <end position="177"/>
    </location>
</feature>
<dbReference type="AlphaFoldDB" id="F4QIE4"/>
<evidence type="ECO:0000313" key="10">
    <source>
        <dbReference type="EMBL" id="EGF92933.1"/>
    </source>
</evidence>
<dbReference type="STRING" id="715226.ABI_13720"/>
<keyword evidence="10" id="KW-0675">Receptor</keyword>
<dbReference type="PROSITE" id="PS52016">
    <property type="entry name" value="TONB_DEPENDENT_REC_3"/>
    <property type="match status" value="1"/>
</dbReference>
<dbReference type="Pfam" id="PF07715">
    <property type="entry name" value="Plug"/>
    <property type="match status" value="1"/>
</dbReference>
<dbReference type="InterPro" id="IPR039426">
    <property type="entry name" value="TonB-dep_rcpt-like"/>
</dbReference>
<evidence type="ECO:0000256" key="6">
    <source>
        <dbReference type="ARBA" id="ARBA00023237"/>
    </source>
</evidence>
<dbReference type="HOGENOM" id="CLU_010745_0_0_5"/>
<gene>
    <name evidence="10" type="ORF">ABI_13720</name>
</gene>
<keyword evidence="6 7" id="KW-0998">Cell outer membrane</keyword>
<name>F4QIE4_9CAUL</name>
<protein>
    <submittedName>
        <fullName evidence="10">TonB dependent receptor family protein</fullName>
    </submittedName>
</protein>
<dbReference type="eggNOG" id="COG4206">
    <property type="taxonomic scope" value="Bacteria"/>
</dbReference>
<evidence type="ECO:0000256" key="7">
    <source>
        <dbReference type="PROSITE-ProRule" id="PRU01360"/>
    </source>
</evidence>
<dbReference type="PROSITE" id="PS51257">
    <property type="entry name" value="PROKAR_LIPOPROTEIN"/>
    <property type="match status" value="1"/>
</dbReference>
<dbReference type="SUPFAM" id="SSF56935">
    <property type="entry name" value="Porins"/>
    <property type="match status" value="1"/>
</dbReference>
<keyword evidence="4 7" id="KW-0812">Transmembrane</keyword>
<evidence type="ECO:0000256" key="2">
    <source>
        <dbReference type="ARBA" id="ARBA00022448"/>
    </source>
</evidence>
<proteinExistence type="inferred from homology"/>
<keyword evidence="8" id="KW-0732">Signal</keyword>
<feature type="chain" id="PRO_5003320262" evidence="8">
    <location>
        <begin position="33"/>
        <end position="985"/>
    </location>
</feature>
<evidence type="ECO:0000256" key="5">
    <source>
        <dbReference type="ARBA" id="ARBA00023136"/>
    </source>
</evidence>
<evidence type="ECO:0000256" key="1">
    <source>
        <dbReference type="ARBA" id="ARBA00004571"/>
    </source>
</evidence>